<gene>
    <name evidence="2" type="ORF">CKF48_11835</name>
</gene>
<dbReference type="Pfam" id="PF13738">
    <property type="entry name" value="Pyr_redox_3"/>
    <property type="match status" value="1"/>
</dbReference>
<reference evidence="2 3" key="1">
    <citation type="submission" date="2017-08" db="EMBL/GenBank/DDBJ databases">
        <title>Complete Genome Sequence of Bacillus kochii Oregon-R-modENCODE STRAIN BDGP4, isolated from Drosophila melanogaster gut.</title>
        <authorList>
            <person name="Wan K.H."/>
            <person name="Yu C."/>
            <person name="Park S."/>
            <person name="Hammonds A.S."/>
            <person name="Booth B.W."/>
            <person name="Celniker S.E."/>
        </authorList>
    </citation>
    <scope>NUCLEOTIDE SEQUENCE [LARGE SCALE GENOMIC DNA]</scope>
    <source>
        <strain evidence="2 3">BDGP4</strain>
    </source>
</reference>
<keyword evidence="3" id="KW-1185">Reference proteome</keyword>
<dbReference type="PANTHER" id="PTHR43539:SF78">
    <property type="entry name" value="FLAVIN-CONTAINING MONOOXYGENASE"/>
    <property type="match status" value="1"/>
</dbReference>
<proteinExistence type="predicted"/>
<protein>
    <submittedName>
        <fullName evidence="2">Monooxygenase</fullName>
    </submittedName>
</protein>
<dbReference type="Gene3D" id="3.50.50.60">
    <property type="entry name" value="FAD/NAD(P)-binding domain"/>
    <property type="match status" value="2"/>
</dbReference>
<dbReference type="PRINTS" id="PR00368">
    <property type="entry name" value="FADPNR"/>
</dbReference>
<keyword evidence="2" id="KW-0503">Monooxygenase</keyword>
<keyword evidence="1" id="KW-0560">Oxidoreductase</keyword>
<dbReference type="AlphaFoldDB" id="A0A248TPH4"/>
<dbReference type="PRINTS" id="PR00411">
    <property type="entry name" value="PNDRDTASEI"/>
</dbReference>
<dbReference type="InterPro" id="IPR050982">
    <property type="entry name" value="Auxin_biosynth/cation_transpt"/>
</dbReference>
<dbReference type="SUPFAM" id="SSF51905">
    <property type="entry name" value="FAD/NAD(P)-binding domain"/>
    <property type="match status" value="1"/>
</dbReference>
<dbReference type="Proteomes" id="UP000215137">
    <property type="component" value="Chromosome"/>
</dbReference>
<evidence type="ECO:0000256" key="1">
    <source>
        <dbReference type="ARBA" id="ARBA00023002"/>
    </source>
</evidence>
<dbReference type="OrthoDB" id="9778740at2"/>
<sequence>MDNHIYDVLIIGGGPGGIQTALTYSEICRENGAEPNMVVLEAFNRAGYSFTKYPVHEKLISNNKLYTGKPFKSRYAERFDWNSLITKEKNILMRNYSQDFYPNRKAIVDMLNDLIDECNIPISYDTQWIQTNKTEQGLFEVITTKGTFTSKAVVVATGLKPVIPKIEGIEHITMYENMKTKESYRDKRVLILGKGNSGLECAQEILNEANVIMVASPSSAKMAYKTHYVGNIRAVNSIFAENYQLKHQAALLDCHIKSIEKVATGFNVTVEYIHADGEVETLFFNEVIAATGFKSNIDQLIKDFNIQLLHKKFPSINGVFESTEVSNLYFAGAQTHGLDYRGYSTSGFIHGFRYNSQILANHLAEKFNISKMEKSLEQDPSKRILDELNESPELWLQPGYVGYQLKFDGQHWYENGHRTINEFKDSTLNTNELTIFISLEYGDISKFEETFSIPRVPGDATQSVHIHPVIRVKQGDEIIKYDLEEHLESKFDADLYVPVIKEIVTNAVEKESSLSY</sequence>
<organism evidence="2 3">
    <name type="scientific">Cytobacillus kochii</name>
    <dbReference type="NCBI Taxonomy" id="859143"/>
    <lineage>
        <taxon>Bacteria</taxon>
        <taxon>Bacillati</taxon>
        <taxon>Bacillota</taxon>
        <taxon>Bacilli</taxon>
        <taxon>Bacillales</taxon>
        <taxon>Bacillaceae</taxon>
        <taxon>Cytobacillus</taxon>
    </lineage>
</organism>
<evidence type="ECO:0000313" key="2">
    <source>
        <dbReference type="EMBL" id="ASV70019.1"/>
    </source>
</evidence>
<dbReference type="GO" id="GO:0050660">
    <property type="term" value="F:flavin adenine dinucleotide binding"/>
    <property type="evidence" value="ECO:0007669"/>
    <property type="project" value="TreeGrafter"/>
</dbReference>
<dbReference type="GO" id="GO:0004497">
    <property type="term" value="F:monooxygenase activity"/>
    <property type="evidence" value="ECO:0007669"/>
    <property type="project" value="UniProtKB-KW"/>
</dbReference>
<accession>A0A248TPH4</accession>
<dbReference type="KEGG" id="bko:CKF48_11835"/>
<dbReference type="InterPro" id="IPR036188">
    <property type="entry name" value="FAD/NAD-bd_sf"/>
</dbReference>
<dbReference type="EMBL" id="CP022983">
    <property type="protein sequence ID" value="ASV70019.1"/>
    <property type="molecule type" value="Genomic_DNA"/>
</dbReference>
<name>A0A248TPH4_9BACI</name>
<evidence type="ECO:0000313" key="3">
    <source>
        <dbReference type="Proteomes" id="UP000215137"/>
    </source>
</evidence>
<dbReference type="PANTHER" id="PTHR43539">
    <property type="entry name" value="FLAVIN-BINDING MONOOXYGENASE-LIKE PROTEIN (AFU_ORTHOLOGUE AFUA_4G09220)"/>
    <property type="match status" value="1"/>
</dbReference>